<dbReference type="SMART" id="SM00320">
    <property type="entry name" value="WD40"/>
    <property type="match status" value="2"/>
</dbReference>
<dbReference type="CTD" id="22898"/>
<feature type="domain" description="UDENN" evidence="5">
    <location>
        <begin position="93"/>
        <end position="521"/>
    </location>
</feature>
<dbReference type="PANTHER" id="PTHR12296">
    <property type="entry name" value="DENN DOMAIN-CONTAINING PROTEIN 4"/>
    <property type="match status" value="1"/>
</dbReference>
<keyword evidence="2" id="KW-0344">Guanine-nucleotide releasing factor</keyword>
<dbReference type="SMART" id="SM00799">
    <property type="entry name" value="DENN"/>
    <property type="match status" value="1"/>
</dbReference>
<keyword evidence="6" id="KW-1185">Reference proteome</keyword>
<proteinExistence type="predicted"/>
<evidence type="ECO:0000313" key="7">
    <source>
        <dbReference type="RefSeq" id="XP_032815420.1"/>
    </source>
</evidence>
<dbReference type="Pfam" id="PF02141">
    <property type="entry name" value="DENN"/>
    <property type="match status" value="1"/>
</dbReference>
<evidence type="ECO:0000313" key="6">
    <source>
        <dbReference type="Proteomes" id="UP001318040"/>
    </source>
</evidence>
<dbReference type="RefSeq" id="XP_032815420.1">
    <property type="nucleotide sequence ID" value="XM_032959529.1"/>
</dbReference>
<feature type="region of interest" description="Disordered" evidence="4">
    <location>
        <begin position="67"/>
        <end position="122"/>
    </location>
</feature>
<feature type="region of interest" description="Disordered" evidence="4">
    <location>
        <begin position="651"/>
        <end position="676"/>
    </location>
</feature>
<dbReference type="Gene3D" id="3.40.50.11500">
    <property type="match status" value="1"/>
</dbReference>
<feature type="region of interest" description="Disordered" evidence="4">
    <location>
        <begin position="176"/>
        <end position="197"/>
    </location>
</feature>
<dbReference type="InterPro" id="IPR001680">
    <property type="entry name" value="WD40_rpt"/>
</dbReference>
<keyword evidence="3" id="KW-0677">Repeat</keyword>
<gene>
    <name evidence="7" type="primary">DENND3</name>
</gene>
<evidence type="ECO:0000256" key="3">
    <source>
        <dbReference type="ARBA" id="ARBA00022737"/>
    </source>
</evidence>
<dbReference type="InterPro" id="IPR015943">
    <property type="entry name" value="WD40/YVTN_repeat-like_dom_sf"/>
</dbReference>
<dbReference type="PANTHER" id="PTHR12296:SF21">
    <property type="entry name" value="DENN DOMAIN-CONTAINING PROTEIN 3"/>
    <property type="match status" value="1"/>
</dbReference>
<dbReference type="Pfam" id="PF03456">
    <property type="entry name" value="uDENN"/>
    <property type="match status" value="1"/>
</dbReference>
<dbReference type="Pfam" id="PF25570">
    <property type="entry name" value="TPR_DENND3"/>
    <property type="match status" value="1"/>
</dbReference>
<dbReference type="GO" id="GO:0005085">
    <property type="term" value="F:guanyl-nucleotide exchange factor activity"/>
    <property type="evidence" value="ECO:0007669"/>
    <property type="project" value="UniProtKB-KW"/>
</dbReference>
<dbReference type="InterPro" id="IPR057977">
    <property type="entry name" value="TPR_DENND3"/>
</dbReference>
<protein>
    <submittedName>
        <fullName evidence="7">DENN domain-containing protein 3 isoform X1</fullName>
    </submittedName>
</protein>
<evidence type="ECO:0000259" key="5">
    <source>
        <dbReference type="PROSITE" id="PS50211"/>
    </source>
</evidence>
<feature type="compositionally biased region" description="Gly residues" evidence="4">
    <location>
        <begin position="98"/>
        <end position="113"/>
    </location>
</feature>
<dbReference type="Pfam" id="PF03455">
    <property type="entry name" value="dDENN"/>
    <property type="match status" value="1"/>
</dbReference>
<evidence type="ECO:0000256" key="1">
    <source>
        <dbReference type="ARBA" id="ARBA00022574"/>
    </source>
</evidence>
<dbReference type="GO" id="GO:0032483">
    <property type="term" value="P:regulation of Rab protein signal transduction"/>
    <property type="evidence" value="ECO:0007669"/>
    <property type="project" value="TreeGrafter"/>
</dbReference>
<organism evidence="6 7">
    <name type="scientific">Petromyzon marinus</name>
    <name type="common">Sea lamprey</name>
    <dbReference type="NCBI Taxonomy" id="7757"/>
    <lineage>
        <taxon>Eukaryota</taxon>
        <taxon>Metazoa</taxon>
        <taxon>Chordata</taxon>
        <taxon>Craniata</taxon>
        <taxon>Vertebrata</taxon>
        <taxon>Cyclostomata</taxon>
        <taxon>Hyperoartia</taxon>
        <taxon>Petromyzontiformes</taxon>
        <taxon>Petromyzontidae</taxon>
        <taxon>Petromyzon</taxon>
    </lineage>
</organism>
<dbReference type="PROSITE" id="PS50211">
    <property type="entry name" value="DENN"/>
    <property type="match status" value="1"/>
</dbReference>
<feature type="compositionally biased region" description="Basic residues" evidence="4">
    <location>
        <begin position="81"/>
        <end position="92"/>
    </location>
</feature>
<dbReference type="SUPFAM" id="SSF50998">
    <property type="entry name" value="Quinoprotein alcohol dehydrogenase-like"/>
    <property type="match status" value="1"/>
</dbReference>
<dbReference type="InterPro" id="IPR005112">
    <property type="entry name" value="dDENN_dom"/>
</dbReference>
<dbReference type="SMART" id="SM00801">
    <property type="entry name" value="dDENN"/>
    <property type="match status" value="1"/>
</dbReference>
<dbReference type="InterPro" id="IPR051696">
    <property type="entry name" value="DENN_Domain_GEFs"/>
</dbReference>
<dbReference type="Proteomes" id="UP001318040">
    <property type="component" value="Chromosome 23"/>
</dbReference>
<dbReference type="InterPro" id="IPR001194">
    <property type="entry name" value="cDENN_dom"/>
</dbReference>
<evidence type="ECO:0000256" key="4">
    <source>
        <dbReference type="SAM" id="MobiDB-lite"/>
    </source>
</evidence>
<dbReference type="SMART" id="SM00800">
    <property type="entry name" value="uDENN"/>
    <property type="match status" value="1"/>
</dbReference>
<dbReference type="InterPro" id="IPR037516">
    <property type="entry name" value="Tripartite_DENN"/>
</dbReference>
<dbReference type="InterPro" id="IPR011047">
    <property type="entry name" value="Quinoprotein_ADH-like_sf"/>
</dbReference>
<dbReference type="Gene3D" id="3.30.450.200">
    <property type="match status" value="1"/>
</dbReference>
<dbReference type="KEGG" id="pmrn:116945225"/>
<accession>A0AAJ7WZ70</accession>
<keyword evidence="1" id="KW-0853">WD repeat</keyword>
<sequence length="1344" mass="148238">MAEVFPCGLLEALVVVGASEDSLSEYLRAQAAAGGNSALRQHPEPVILNILAPPFVAKEAAAAPRLATAPPLQRSAGFTRSQKRRSFRKPKSSRLSMSGGGPEAGGLGGGGGASHTQPVSVPRELDFNGLPSLCFPEGLRVQSEEEEASFHYLVFTDMSGKRTHGVVLTHSRRMQDTGLLPGASNGSLRRPGQRRLGRPGKSPYLPYAICVISKSPYYTVLRDCLSCLLMELQSTKDSLFEDRIADFAATLALVPCPPPGVLHVSLMLRPLQMILTPPSEPGEPAIDVDLRLPFLCFSPSQVLQILTCLLTERRVVLLAPELSLLTPLAESLLHLLRPLSWRHAYAPVLSAGMLDFLEAPTVFLMGCHSRHLSTVDRVEDLVLVNVSTRRILASQADALIDVPNAPGAAQQHFLCSVEALNLHYDLAGLSRSAGGSLAEARERRRLWQQSLHAELRRAALRYVVDLFRDVNQHLSYEHRVFNSDEFLKSQELMDLPFYTKVLETDMFKCFLKDRLSRKMDAFSRLEQLTRSHAHRLKHEMVDAPRKLTVGEVASKSQQLNRRVAISMPNLREPHAQNQYFWRDSSVRSASATCETDGARGDMRRCEPPPTFCLPPFPSRPQHGPAVASYYGECAEKLTLAINFTQTGAQVSGISSAPAAPAPPPPPPPPAAPGREWRARGDSSALLAPYRYLRGCVYAAAGRPVDALAEFASLARCDVAVLPRAAAAELLAALSDEERRQAERRPELRRLLQELSAVVATRSVQAAATLWRQESEERVKNFALPSKHLQEEEFVRCVQESGIVREEGTIRRLFQALTLSQQKQVDPDTFAAFYQAWKETEQETLDLDLPSGVVERLECSECVYKVSASVKTSMGQGRLAMTQRRLFLLAEGKNTYLEVGVFRDIQEVDSVAVTSIFPPKIAALRIRTTSRRDEPFVANLKTERDLWQLIVQEMWLGKRMADHHKDPQYLQQAATNVLLMDAVVQCLHSPKAIFAASRLAYFTYEYKNVSQTIPIMTSETLRHKINPSAGLPAPEAVDALLYTPGVQFPGDDRDEQAHGTLWCAVGSGRITAFNATSWVIEQHCIQAGRARVSCMLGVERKQVWVGSVDSTVYILDMQSLSCNKQLSEHRDQITDMALSRPDRRLSQVISSSLNGQVVVWDVATLQVHSQFQIPDCKSLLSIQLIEGSLWCCLGHSVLQTRLDGHRLFSVTAEGPLQLFSCFTVFPERQQLWTASSRRGELLVWSTASGAGESAGESDAVALAGCTAVSCMLRVKEQVWVGGVGEAHGRSSVGKLYVVDTPRASVERELLAHSLAPVRCLCSVEDRYVLSGSGKEDGKVAIWQVI</sequence>
<dbReference type="InterPro" id="IPR019775">
    <property type="entry name" value="WD40_repeat_CS"/>
</dbReference>
<dbReference type="InterPro" id="IPR043153">
    <property type="entry name" value="DENN_C"/>
</dbReference>
<name>A0AAJ7WZ70_PETMA</name>
<dbReference type="GO" id="GO:0031410">
    <property type="term" value="C:cytoplasmic vesicle"/>
    <property type="evidence" value="ECO:0007669"/>
    <property type="project" value="TreeGrafter"/>
</dbReference>
<dbReference type="InterPro" id="IPR005113">
    <property type="entry name" value="uDENN_dom"/>
</dbReference>
<dbReference type="Pfam" id="PF00400">
    <property type="entry name" value="WD40"/>
    <property type="match status" value="1"/>
</dbReference>
<dbReference type="Gene3D" id="2.130.10.10">
    <property type="entry name" value="YVTN repeat-like/Quinoprotein amine dehydrogenase"/>
    <property type="match status" value="1"/>
</dbReference>
<feature type="compositionally biased region" description="Pro residues" evidence="4">
    <location>
        <begin position="659"/>
        <end position="671"/>
    </location>
</feature>
<evidence type="ECO:0000256" key="2">
    <source>
        <dbReference type="ARBA" id="ARBA00022658"/>
    </source>
</evidence>
<reference evidence="7" key="1">
    <citation type="submission" date="2025-08" db="UniProtKB">
        <authorList>
            <consortium name="RefSeq"/>
        </authorList>
    </citation>
    <scope>IDENTIFICATION</scope>
    <source>
        <tissue evidence="7">Sperm</tissue>
    </source>
</reference>
<dbReference type="PROSITE" id="PS00678">
    <property type="entry name" value="WD_REPEATS_1"/>
    <property type="match status" value="1"/>
</dbReference>